<accession>A0A167JZT8</accession>
<dbReference type="Gene3D" id="1.10.443.20">
    <property type="entry name" value="Centromere DNA-binding protein complex CBF3 subunit, domain 2"/>
    <property type="match status" value="2"/>
</dbReference>
<dbReference type="VEuPathDB" id="FungiDB:PHYBLDRAFT_70352"/>
<dbReference type="InterPro" id="IPR038279">
    <property type="entry name" value="Ndc10_dom2_sf"/>
</dbReference>
<sequence>MPKKACRGRPTKRIMLVENSKAKSSRSANLSTSVGSNTIVTSLNTSSSNVPEFDFALKTFANEITENAASNKNGSKKVIEVPLGIAAVNQYKKVLMFLHEFRSERREAEWPSPKKTKEVIELIKKYEHDLVYDQNQDLRNLNFANCFCTIIPKKQHKAIQQALALVSSLDKGKTLKEGEIKFACAMRHENIFRSPFGAFVFFMFRLLQVLRGRISPEKRLTGASQWKTAKKALADKEIYTTRVTPGGRHDGSMEAEGLRIPFHSIKPITWVNSHLLLREIKDYFGVGNTEWIALCEKEMDEANENIINLEIDKEADSVEFVEEDGRNRSKEKKRKGKQKTIQSSINTEKKGFLQLLIRCRRIVLQDAAVYLYLNKENKHVSTKKLPFTSNSFKMFQEDIVAAITSPSVGRLEEYESLVPKIADTNKEVASRVTEVNHWIIQLQQQQDSRFEKNENSFNNFIEQSNQQNWLLMNTTQQLAKDIKILMIQQQCLNSQMQLLMATNNIPQSINTNTRKRSEADTVFGGKNHFPQILSNYIGSYFMNKLQYSHLIEKMAPVNHRTSRPNAGSSLTQVAAGRVEQRPVTPAVTQEQHMAEMTNRLDGMGALLGSLGSRFVAAIAMSLASNNRQVLPVVTTSSAPSYIGMSEAETKTAILIHNRRQDIHTKYWKVIDKEMGLTIGENSEMAFFGAIQQTVMSDDEFYMEDLVHGVSAHILKFNKFMGLIDKSMRTDNAGNGAATPKMPKLQRGEKNVAVSGRLILSLPSWEIKQFFYTYTGAFLHLIDT</sequence>
<evidence type="ECO:0000313" key="4">
    <source>
        <dbReference type="Proteomes" id="UP000077315"/>
    </source>
</evidence>
<dbReference type="Proteomes" id="UP000077315">
    <property type="component" value="Unassembled WGS sequence"/>
</dbReference>
<name>A0A167JZT8_PHYB8</name>
<keyword evidence="4" id="KW-1185">Reference proteome</keyword>
<evidence type="ECO:0000313" key="3">
    <source>
        <dbReference type="EMBL" id="OAD66997.1"/>
    </source>
</evidence>
<keyword evidence="1" id="KW-0175">Coiled coil</keyword>
<feature type="coiled-coil region" evidence="1">
    <location>
        <begin position="292"/>
        <end position="319"/>
    </location>
</feature>
<dbReference type="AlphaFoldDB" id="A0A167JZT8"/>
<protein>
    <recommendedName>
        <fullName evidence="5">Ndc10 domain-containing protein</fullName>
    </recommendedName>
</protein>
<proteinExistence type="predicted"/>
<feature type="region of interest" description="Disordered" evidence="2">
    <location>
        <begin position="320"/>
        <end position="342"/>
    </location>
</feature>
<dbReference type="RefSeq" id="XP_018285037.1">
    <property type="nucleotide sequence ID" value="XM_018442262.1"/>
</dbReference>
<evidence type="ECO:0000256" key="1">
    <source>
        <dbReference type="SAM" id="Coils"/>
    </source>
</evidence>
<dbReference type="EMBL" id="KV441026">
    <property type="protein sequence ID" value="OAD66997.1"/>
    <property type="molecule type" value="Genomic_DNA"/>
</dbReference>
<dbReference type="STRING" id="763407.A0A167JZT8"/>
<dbReference type="InParanoid" id="A0A167JZT8"/>
<organism evidence="3 4">
    <name type="scientific">Phycomyces blakesleeanus (strain ATCC 8743b / DSM 1359 / FGSC 10004 / NBRC 33097 / NRRL 1555)</name>
    <dbReference type="NCBI Taxonomy" id="763407"/>
    <lineage>
        <taxon>Eukaryota</taxon>
        <taxon>Fungi</taxon>
        <taxon>Fungi incertae sedis</taxon>
        <taxon>Mucoromycota</taxon>
        <taxon>Mucoromycotina</taxon>
        <taxon>Mucoromycetes</taxon>
        <taxon>Mucorales</taxon>
        <taxon>Phycomycetaceae</taxon>
        <taxon>Phycomyces</taxon>
    </lineage>
</organism>
<reference evidence="4" key="1">
    <citation type="submission" date="2015-06" db="EMBL/GenBank/DDBJ databases">
        <title>Expansion of signal transduction pathways in fungi by whole-genome duplication.</title>
        <authorList>
            <consortium name="DOE Joint Genome Institute"/>
            <person name="Corrochano L.M."/>
            <person name="Kuo A."/>
            <person name="Marcet-Houben M."/>
            <person name="Polaino S."/>
            <person name="Salamov A."/>
            <person name="Villalobos J.M."/>
            <person name="Alvarez M.I."/>
            <person name="Avalos J."/>
            <person name="Benito E.P."/>
            <person name="Benoit I."/>
            <person name="Burger G."/>
            <person name="Camino L.P."/>
            <person name="Canovas D."/>
            <person name="Cerda-Olmedo E."/>
            <person name="Cheng J.-F."/>
            <person name="Dominguez A."/>
            <person name="Elias M."/>
            <person name="Eslava A.P."/>
            <person name="Glaser F."/>
            <person name="Grimwood J."/>
            <person name="Gutierrez G."/>
            <person name="Heitman J."/>
            <person name="Henrissat B."/>
            <person name="Iturriaga E.A."/>
            <person name="Lang B.F."/>
            <person name="Lavin J.L."/>
            <person name="Lee S."/>
            <person name="Li W."/>
            <person name="Lindquist E."/>
            <person name="Lopez-Garcia S."/>
            <person name="Luque E.M."/>
            <person name="Marcos A.T."/>
            <person name="Martin J."/>
            <person name="McCluskey K."/>
            <person name="Medina H.R."/>
            <person name="Miralles-Duran A."/>
            <person name="Miyazaki A."/>
            <person name="Munoz-Torres E."/>
            <person name="Oguiza J.A."/>
            <person name="Ohm R."/>
            <person name="Olmedo M."/>
            <person name="Orejas M."/>
            <person name="Ortiz-Castellanos L."/>
            <person name="Pisabarro A.G."/>
            <person name="Rodriguez-Romero J."/>
            <person name="Ruiz-Herrera J."/>
            <person name="Ruiz-Vazquez R."/>
            <person name="Sanz C."/>
            <person name="Schackwitz W."/>
            <person name="Schmutz J."/>
            <person name="Shahriari M."/>
            <person name="Shelest E."/>
            <person name="Silva-Franco F."/>
            <person name="Soanes D."/>
            <person name="Syed K."/>
            <person name="Tagua V.G."/>
            <person name="Talbot N.J."/>
            <person name="Thon M."/>
            <person name="De vries R.P."/>
            <person name="Wiebenga A."/>
            <person name="Yadav J.S."/>
            <person name="Braun E.L."/>
            <person name="Baker S."/>
            <person name="Garre V."/>
            <person name="Horwitz B."/>
            <person name="Torres-Martinez S."/>
            <person name="Idnurm A."/>
            <person name="Herrera-Estrella A."/>
            <person name="Gabaldon T."/>
            <person name="Grigoriev I.V."/>
        </authorList>
    </citation>
    <scope>NUCLEOTIDE SEQUENCE [LARGE SCALE GENOMIC DNA]</scope>
    <source>
        <strain evidence="4">NRRL 1555(-)</strain>
    </source>
</reference>
<dbReference type="GO" id="GO:0003677">
    <property type="term" value="F:DNA binding"/>
    <property type="evidence" value="ECO:0007669"/>
    <property type="project" value="InterPro"/>
</dbReference>
<evidence type="ECO:0000256" key="2">
    <source>
        <dbReference type="SAM" id="MobiDB-lite"/>
    </source>
</evidence>
<dbReference type="GeneID" id="29003168"/>
<dbReference type="OrthoDB" id="2415218at2759"/>
<gene>
    <name evidence="3" type="ORF">PHYBLDRAFT_70352</name>
</gene>
<feature type="compositionally biased region" description="Basic residues" evidence="2">
    <location>
        <begin position="329"/>
        <end position="338"/>
    </location>
</feature>
<evidence type="ECO:0008006" key="5">
    <source>
        <dbReference type="Google" id="ProtNLM"/>
    </source>
</evidence>